<sequence>MSRNPKYIRLINTPRWRALRTEKLKNNPVCEQCERTGRSTLATEVHHIVPVESAPTIGQMEVLAYTYDNLMSVCHDCHVEIHKMLNSHTKEHTRTSNRRKTQSFAEKYL</sequence>
<evidence type="ECO:0000256" key="1">
    <source>
        <dbReference type="SAM" id="MobiDB-lite"/>
    </source>
</evidence>
<feature type="domain" description="HNH nuclease" evidence="2">
    <location>
        <begin position="18"/>
        <end position="79"/>
    </location>
</feature>
<evidence type="ECO:0000313" key="4">
    <source>
        <dbReference type="Proteomes" id="UP000396835"/>
    </source>
</evidence>
<feature type="region of interest" description="Disordered" evidence="1">
    <location>
        <begin position="88"/>
        <end position="109"/>
    </location>
</feature>
<dbReference type="Gene3D" id="1.10.30.50">
    <property type="match status" value="1"/>
</dbReference>
<keyword evidence="3" id="KW-0378">Hydrolase</keyword>
<dbReference type="Proteomes" id="UP000396835">
    <property type="component" value="Unassembled WGS sequence"/>
</dbReference>
<reference evidence="3 4" key="1">
    <citation type="submission" date="2019-02" db="EMBL/GenBank/DDBJ databases">
        <authorList>
            <consortium name="Pathogen Informatics"/>
        </authorList>
    </citation>
    <scope>NUCLEOTIDE SEQUENCE [LARGE SCALE GENOMIC DNA]</scope>
    <source>
        <strain evidence="3 4">3012STDY7078512</strain>
    </source>
</reference>
<dbReference type="InterPro" id="IPR002711">
    <property type="entry name" value="HNH"/>
</dbReference>
<dbReference type="Pfam" id="PF01844">
    <property type="entry name" value="HNH"/>
    <property type="match status" value="1"/>
</dbReference>
<keyword evidence="3" id="KW-0255">Endonuclease</keyword>
<dbReference type="EMBL" id="CAACYH010000004">
    <property type="protein sequence ID" value="VFB14386.1"/>
    <property type="molecule type" value="Genomic_DNA"/>
</dbReference>
<dbReference type="GO" id="GO:0003676">
    <property type="term" value="F:nucleic acid binding"/>
    <property type="evidence" value="ECO:0007669"/>
    <property type="project" value="InterPro"/>
</dbReference>
<organism evidence="3 4">
    <name type="scientific">Prevotella heparinolytica</name>
    <dbReference type="NCBI Taxonomy" id="28113"/>
    <lineage>
        <taxon>Bacteria</taxon>
        <taxon>Pseudomonadati</taxon>
        <taxon>Bacteroidota</taxon>
        <taxon>Bacteroidia</taxon>
        <taxon>Bacteroidales</taxon>
        <taxon>Bacteroidaceae</taxon>
        <taxon>Bacteroides</taxon>
    </lineage>
</organism>
<dbReference type="CDD" id="cd00085">
    <property type="entry name" value="HNHc"/>
    <property type="match status" value="1"/>
</dbReference>
<keyword evidence="3" id="KW-0540">Nuclease</keyword>
<dbReference type="RefSeq" id="WP_131752389.1">
    <property type="nucleotide sequence ID" value="NZ_CAACYH010000004.1"/>
</dbReference>
<dbReference type="GO" id="GO:0004519">
    <property type="term" value="F:endonuclease activity"/>
    <property type="evidence" value="ECO:0007669"/>
    <property type="project" value="UniProtKB-KW"/>
</dbReference>
<dbReference type="SMART" id="SM00507">
    <property type="entry name" value="HNHc"/>
    <property type="match status" value="1"/>
</dbReference>
<name>A0A449I4P8_9BACE</name>
<proteinExistence type="predicted"/>
<protein>
    <submittedName>
        <fullName evidence="3">Putative endonuclease</fullName>
    </submittedName>
</protein>
<gene>
    <name evidence="3" type="ORF">NCTC7812_01938</name>
</gene>
<accession>A0A449I4P8</accession>
<dbReference type="OrthoDB" id="962665at2"/>
<dbReference type="GO" id="GO:0008270">
    <property type="term" value="F:zinc ion binding"/>
    <property type="evidence" value="ECO:0007669"/>
    <property type="project" value="InterPro"/>
</dbReference>
<evidence type="ECO:0000259" key="2">
    <source>
        <dbReference type="SMART" id="SM00507"/>
    </source>
</evidence>
<dbReference type="InterPro" id="IPR003615">
    <property type="entry name" value="HNH_nuc"/>
</dbReference>
<evidence type="ECO:0000313" key="3">
    <source>
        <dbReference type="EMBL" id="VFB14386.1"/>
    </source>
</evidence>
<dbReference type="AlphaFoldDB" id="A0A449I4P8"/>